<feature type="binding site" evidence="5">
    <location>
        <begin position="259"/>
        <end position="263"/>
    </location>
    <ligand>
        <name>ATP</name>
        <dbReference type="ChEBI" id="CHEBI:30616"/>
    </ligand>
</feature>
<dbReference type="GO" id="GO:0005524">
    <property type="term" value="F:ATP binding"/>
    <property type="evidence" value="ECO:0007669"/>
    <property type="project" value="UniProtKB-KW"/>
</dbReference>
<evidence type="ECO:0000256" key="3">
    <source>
        <dbReference type="ARBA" id="ARBA00022777"/>
    </source>
</evidence>
<dbReference type="PANTHER" id="PTHR21060:SF15">
    <property type="entry name" value="ACETATE KINASE-RELATED"/>
    <property type="match status" value="1"/>
</dbReference>
<keyword evidence="2 5" id="KW-0547">Nucleotide-binding</keyword>
<keyword evidence="5" id="KW-0460">Magnesium</keyword>
<dbReference type="EC" id="2.7.2.1" evidence="5"/>
<comment type="catalytic activity">
    <reaction evidence="5">
        <text>acetate + ATP = acetyl phosphate + ADP</text>
        <dbReference type="Rhea" id="RHEA:11352"/>
        <dbReference type="ChEBI" id="CHEBI:22191"/>
        <dbReference type="ChEBI" id="CHEBI:30089"/>
        <dbReference type="ChEBI" id="CHEBI:30616"/>
        <dbReference type="ChEBI" id="CHEBI:456216"/>
        <dbReference type="EC" id="2.7.2.1"/>
    </reaction>
</comment>
<dbReference type="InterPro" id="IPR023865">
    <property type="entry name" value="Aliphatic_acid_kinase_CS"/>
</dbReference>
<comment type="pathway">
    <text evidence="5">Metabolic intermediate biosynthesis; acetyl-CoA biosynthesis; acetyl-CoA from acetate: step 1/2.</text>
</comment>
<dbReference type="Proteomes" id="UP001373714">
    <property type="component" value="Unassembled WGS sequence"/>
</dbReference>
<proteinExistence type="inferred from homology"/>
<dbReference type="PRINTS" id="PR00471">
    <property type="entry name" value="ACETATEKNASE"/>
</dbReference>
<dbReference type="GO" id="GO:0006085">
    <property type="term" value="P:acetyl-CoA biosynthetic process"/>
    <property type="evidence" value="ECO:0007669"/>
    <property type="project" value="UniProtKB-UniRule"/>
</dbReference>
<dbReference type="PROSITE" id="PS01075">
    <property type="entry name" value="ACETATE_KINASE_1"/>
    <property type="match status" value="1"/>
</dbReference>
<comment type="similarity">
    <text evidence="5">Belongs to the acetokinase family.</text>
</comment>
<dbReference type="GO" id="GO:0008776">
    <property type="term" value="F:acetate kinase activity"/>
    <property type="evidence" value="ECO:0007669"/>
    <property type="project" value="UniProtKB-UniRule"/>
</dbReference>
<gene>
    <name evidence="6" type="ORF">TWF730_008470</name>
</gene>
<feature type="binding site" evidence="5">
    <location>
        <position position="451"/>
    </location>
    <ligand>
        <name>Mg(2+)</name>
        <dbReference type="ChEBI" id="CHEBI:18420"/>
    </ligand>
</feature>
<dbReference type="AlphaFoldDB" id="A0AAV9V2F6"/>
<sequence>MLNCYGNRCLNYTQYQNPTFSTKTCMPTMTSQKGPPSCILAVNAGSSSLKLQLFSVGRSDTIASDLVPKLLLKSAVSNLASPPAKFTFQNFEKHGHSIESQDLKDIQSVVGAFEFFLKFLRKDRSGVRESQVDEITHICHRVVHGGEVGERGPLVMDSRTLKLLEEVISLAPLHNGPADLIMKAALKSFPKATNVAFFDSSFHNSLPDFIRVYPIDQKVAKARKLRKYGFHGLSYHWILKNVAGFLGKDENETSIIALHLGSGASMCAIKNGKSFDTTMGLTPLEGLPGGSRSGTIDPSLIFHYSSRPADSDKVSSVELSHAESILNLSSGFKGLAGTSDFSEILATDPPTSESLLAINLFLDRILSFFGSYWLKLDGGKGGIDAVVFAGGIGEGSSTFREMIVKGLDGLNGNFDGMDSEKNRNGSESCEVVYSVGDGIGKIRLLVCKTNEELEMTEECLRDDRLW</sequence>
<feature type="binding site" evidence="5">
    <location>
        <position position="141"/>
    </location>
    <ligand>
        <name>substrate</name>
    </ligand>
</feature>
<comment type="caution">
    <text evidence="6">The sequence shown here is derived from an EMBL/GenBank/DDBJ whole genome shotgun (WGS) entry which is preliminary data.</text>
</comment>
<organism evidence="6 7">
    <name type="scientific">Orbilia blumenaviensis</name>
    <dbReference type="NCBI Taxonomy" id="1796055"/>
    <lineage>
        <taxon>Eukaryota</taxon>
        <taxon>Fungi</taxon>
        <taxon>Dikarya</taxon>
        <taxon>Ascomycota</taxon>
        <taxon>Pezizomycotina</taxon>
        <taxon>Orbiliomycetes</taxon>
        <taxon>Orbiliales</taxon>
        <taxon>Orbiliaceae</taxon>
        <taxon>Orbilia</taxon>
    </lineage>
</organism>
<feature type="site" description="Transition state stabilizer" evidence="5">
    <location>
        <position position="231"/>
    </location>
</feature>
<dbReference type="Gene3D" id="3.30.420.40">
    <property type="match status" value="2"/>
</dbReference>
<dbReference type="PANTHER" id="PTHR21060">
    <property type="entry name" value="ACETATE KINASE"/>
    <property type="match status" value="1"/>
</dbReference>
<feature type="binding site" evidence="5">
    <location>
        <position position="43"/>
    </location>
    <ligand>
        <name>Mg(2+)</name>
        <dbReference type="ChEBI" id="CHEBI:18420"/>
    </ligand>
</feature>
<protein>
    <recommendedName>
        <fullName evidence="5">Probable acetate kinase</fullName>
        <ecNumber evidence="5">2.7.2.1</ecNumber>
    </recommendedName>
    <alternativeName>
        <fullName evidence="5">Acetokinase</fullName>
    </alternativeName>
</protein>
<dbReference type="EMBL" id="JAVHNS010000005">
    <property type="protein sequence ID" value="KAK6354052.1"/>
    <property type="molecule type" value="Genomic_DNA"/>
</dbReference>
<feature type="binding site" evidence="5">
    <location>
        <position position="50"/>
    </location>
    <ligand>
        <name>ATP</name>
        <dbReference type="ChEBI" id="CHEBI:30616"/>
    </ligand>
</feature>
<feature type="site" description="Transition state stabilizer" evidence="5">
    <location>
        <position position="292"/>
    </location>
</feature>
<comment type="caution">
    <text evidence="5">Lacks conserved residue(s) required for the propagation of feature annotation.</text>
</comment>
<keyword evidence="5" id="KW-0479">Metal-binding</keyword>
<reference evidence="6 7" key="1">
    <citation type="submission" date="2019-10" db="EMBL/GenBank/DDBJ databases">
        <authorList>
            <person name="Palmer J.M."/>
        </authorList>
    </citation>
    <scope>NUCLEOTIDE SEQUENCE [LARGE SCALE GENOMIC DNA]</scope>
    <source>
        <strain evidence="6 7">TWF730</strain>
    </source>
</reference>
<keyword evidence="4 5" id="KW-0067">ATP-binding</keyword>
<evidence type="ECO:0000313" key="6">
    <source>
        <dbReference type="EMBL" id="KAK6354052.1"/>
    </source>
</evidence>
<dbReference type="PROSITE" id="PS01076">
    <property type="entry name" value="ACETATE_KINASE_2"/>
    <property type="match status" value="1"/>
</dbReference>
<dbReference type="Pfam" id="PF00871">
    <property type="entry name" value="Acetate_kinase"/>
    <property type="match status" value="1"/>
</dbReference>
<evidence type="ECO:0000313" key="7">
    <source>
        <dbReference type="Proteomes" id="UP001373714"/>
    </source>
</evidence>
<dbReference type="InterPro" id="IPR000890">
    <property type="entry name" value="Aliphatic_acid_kin_short-chain"/>
</dbReference>
<keyword evidence="3 5" id="KW-0418">Kinase</keyword>
<comment type="cofactor">
    <cofactor evidence="5">
        <name>Mg(2+)</name>
        <dbReference type="ChEBI" id="CHEBI:18420"/>
    </cofactor>
</comment>
<accession>A0AAV9V2F6</accession>
<keyword evidence="7" id="KW-1185">Reference proteome</keyword>
<dbReference type="InterPro" id="IPR004372">
    <property type="entry name" value="Ac/propionate_kinase"/>
</dbReference>
<dbReference type="GO" id="GO:0000287">
    <property type="term" value="F:magnesium ion binding"/>
    <property type="evidence" value="ECO:0007669"/>
    <property type="project" value="UniProtKB-UniRule"/>
</dbReference>
<evidence type="ECO:0000256" key="5">
    <source>
        <dbReference type="HAMAP-Rule" id="MF_03131"/>
    </source>
</evidence>
<evidence type="ECO:0000256" key="1">
    <source>
        <dbReference type="ARBA" id="ARBA00022679"/>
    </source>
</evidence>
<dbReference type="HAMAP" id="MF_00020">
    <property type="entry name" value="Acetate_kinase"/>
    <property type="match status" value="1"/>
</dbReference>
<keyword evidence="1 5" id="KW-0808">Transferase</keyword>
<name>A0AAV9V2F6_9PEZI</name>
<dbReference type="InterPro" id="IPR043129">
    <property type="entry name" value="ATPase_NBD"/>
</dbReference>
<dbReference type="GO" id="GO:0006083">
    <property type="term" value="P:acetate metabolic process"/>
    <property type="evidence" value="ECO:0007669"/>
    <property type="project" value="TreeGrafter"/>
</dbReference>
<evidence type="ECO:0000256" key="2">
    <source>
        <dbReference type="ARBA" id="ARBA00022741"/>
    </source>
</evidence>
<feature type="active site" description="Proton donor/acceptor" evidence="5">
    <location>
        <position position="199"/>
    </location>
</feature>
<evidence type="ECO:0000256" key="4">
    <source>
        <dbReference type="ARBA" id="ARBA00022840"/>
    </source>
</evidence>
<dbReference type="SUPFAM" id="SSF53067">
    <property type="entry name" value="Actin-like ATPase domain"/>
    <property type="match status" value="2"/>
</dbReference>